<protein>
    <submittedName>
        <fullName evidence="8">S8 family serine peptidase</fullName>
    </submittedName>
</protein>
<reference evidence="9" key="1">
    <citation type="journal article" date="2019" name="Int. J. Syst. Evol. Microbiol.">
        <title>The Global Catalogue of Microorganisms (GCM) 10K type strain sequencing project: providing services to taxonomists for standard genome sequencing and annotation.</title>
        <authorList>
            <consortium name="The Broad Institute Genomics Platform"/>
            <consortium name="The Broad Institute Genome Sequencing Center for Infectious Disease"/>
            <person name="Wu L."/>
            <person name="Ma J."/>
        </authorList>
    </citation>
    <scope>NUCLEOTIDE SEQUENCE [LARGE SCALE GENOMIC DNA]</scope>
    <source>
        <strain evidence="9">CGMCC 1.15399</strain>
    </source>
</reference>
<dbReference type="PROSITE" id="PS00138">
    <property type="entry name" value="SUBTILASE_SER"/>
    <property type="match status" value="1"/>
</dbReference>
<dbReference type="InterPro" id="IPR050131">
    <property type="entry name" value="Peptidase_S8_subtilisin-like"/>
</dbReference>
<dbReference type="InterPro" id="IPR022398">
    <property type="entry name" value="Peptidase_S8_His-AS"/>
</dbReference>
<sequence>MRLGKGLLAAILAITAGVTTAPAPAAATPAPTPGVARQEGATNRPTGTVTLITGDRVVVTAAGHRVEPGAGRQVHYSSQYRDGHLYVYPSDAHPLVAKGVLDERLFDVTQLLAWGYGDAKRSDIPLITQSAKGDGPALRNARQDRRLSSLGMSPVEVPKKSAAETWKGITDGVQTLTAGRTKIWLNGHRSFTLDQSVKQIGATEAWKQGFTGEGVTVAVLDSGYDPTHPDLKNVVTQARDFTGHDDIRDRNGHGTHVASIVAGAGEKQRGVAPGAKLAIGKIGDLVMQESDIIAGMEWAAAEVKAKVINMSIGGPDTIDVDPVEQAVNTLSERTGALFVVAAGNDAKPGTVLSPGSADAALTVGAVGRDDKVADFSSKGPRLNDHAIKPDLTAPGVAIKAANANGGADAPYAAMSGTSMAAPHVAGAAAILAQRHPDWSGQRLKAALIGSAAPNGSAKIYEEGAGRVDVARAVSQQVAATTGNVWASFPWNGTGERVATKTLTYANSGDTPLTLELAADGEGLELGSKRLEVPAKGEASVELTIHAEGKAPGDYPGVVTARSGDTVVRTLAGAYVEPETYTLTVKTIERDGQTPRAAMGYLYQLETDTQKTLSFDDQGVARVRVPKGEWNLYVNVYNSDQSTTAHRPVTIDGADQEVTVDARQGKEITFTVDEPTAVQDGSEQITLANGWFSQGWASFGDDVYALPVRQPGLKYLAGSTWHKKDAAPSPYRYDLVDYRTGGIPDDLSYTARTRDLVKVSATYRAPGLPGTAEVIVGPLLPGGSWAGGSWLSESPSLNLPATMTHYRTPGFAWETDITTGTHWVSGVSQVLGRRPVTELWNAAVTGPAFGTSAGSRDGDWLNFNVDGILADGRAGLMGGDYDTTGTIALARSEEKLAETDLATCEPGYTESCRLDVRLPAEPATYTLTASARRPSALSTKVESAWTFRSQRTAGPRPLPLTAVRYAPEGLDDHNRAKPGSMTVIPVSLHHNPGASAPRTTSITLEASFDDGATWRPVQLTHAGSGWTARIANPDAPGFVSLRAKVTDAAGDRVTQTITKAYAIG</sequence>
<comment type="similarity">
    <text evidence="4">Belongs to the peptidase S8 family.</text>
</comment>
<dbReference type="InterPro" id="IPR023828">
    <property type="entry name" value="Peptidase_S8_Ser-AS"/>
</dbReference>
<evidence type="ECO:0000259" key="7">
    <source>
        <dbReference type="Pfam" id="PF00082"/>
    </source>
</evidence>
<gene>
    <name evidence="8" type="ORF">ACFSJ0_26665</name>
</gene>
<feature type="active site" description="Charge relay system" evidence="4">
    <location>
        <position position="221"/>
    </location>
</feature>
<evidence type="ECO:0000256" key="4">
    <source>
        <dbReference type="PROSITE-ProRule" id="PRU01240"/>
    </source>
</evidence>
<dbReference type="EMBL" id="JBHUCM010000019">
    <property type="protein sequence ID" value="MFD1540666.1"/>
    <property type="molecule type" value="Genomic_DNA"/>
</dbReference>
<keyword evidence="2 4" id="KW-0378">Hydrolase</keyword>
<evidence type="ECO:0000256" key="3">
    <source>
        <dbReference type="ARBA" id="ARBA00022825"/>
    </source>
</evidence>
<dbReference type="InterPro" id="IPR000209">
    <property type="entry name" value="Peptidase_S8/S53_dom"/>
</dbReference>
<name>A0ABW4GDJ3_9ACTN</name>
<feature type="region of interest" description="Disordered" evidence="5">
    <location>
        <begin position="22"/>
        <end position="47"/>
    </location>
</feature>
<evidence type="ECO:0000256" key="2">
    <source>
        <dbReference type="ARBA" id="ARBA00022801"/>
    </source>
</evidence>
<feature type="active site" description="Charge relay system" evidence="4">
    <location>
        <position position="253"/>
    </location>
</feature>
<evidence type="ECO:0000256" key="5">
    <source>
        <dbReference type="SAM" id="MobiDB-lite"/>
    </source>
</evidence>
<organism evidence="8 9">
    <name type="scientific">Nonomuraea guangzhouensis</name>
    <dbReference type="NCBI Taxonomy" id="1291555"/>
    <lineage>
        <taxon>Bacteria</taxon>
        <taxon>Bacillati</taxon>
        <taxon>Actinomycetota</taxon>
        <taxon>Actinomycetes</taxon>
        <taxon>Streptosporangiales</taxon>
        <taxon>Streptosporangiaceae</taxon>
        <taxon>Nonomuraea</taxon>
    </lineage>
</organism>
<dbReference type="Pfam" id="PF00082">
    <property type="entry name" value="Peptidase_S8"/>
    <property type="match status" value="1"/>
</dbReference>
<dbReference type="Proteomes" id="UP001597097">
    <property type="component" value="Unassembled WGS sequence"/>
</dbReference>
<comment type="caution">
    <text evidence="8">The sequence shown here is derived from an EMBL/GenBank/DDBJ whole genome shotgun (WGS) entry which is preliminary data.</text>
</comment>
<feature type="chain" id="PRO_5046675996" evidence="6">
    <location>
        <begin position="26"/>
        <end position="1063"/>
    </location>
</feature>
<evidence type="ECO:0000313" key="8">
    <source>
        <dbReference type="EMBL" id="MFD1540666.1"/>
    </source>
</evidence>
<dbReference type="PANTHER" id="PTHR43806">
    <property type="entry name" value="PEPTIDASE S8"/>
    <property type="match status" value="1"/>
</dbReference>
<accession>A0ABW4GDJ3</accession>
<feature type="signal peptide" evidence="6">
    <location>
        <begin position="1"/>
        <end position="25"/>
    </location>
</feature>
<keyword evidence="3 4" id="KW-0720">Serine protease</keyword>
<keyword evidence="9" id="KW-1185">Reference proteome</keyword>
<keyword evidence="6" id="KW-0732">Signal</keyword>
<dbReference type="RefSeq" id="WP_219527095.1">
    <property type="nucleotide sequence ID" value="NZ_JAHKRM010000001.1"/>
</dbReference>
<evidence type="ECO:0000313" key="9">
    <source>
        <dbReference type="Proteomes" id="UP001597097"/>
    </source>
</evidence>
<evidence type="ECO:0000256" key="1">
    <source>
        <dbReference type="ARBA" id="ARBA00022670"/>
    </source>
</evidence>
<feature type="active site" description="Charge relay system" evidence="4">
    <location>
        <position position="418"/>
    </location>
</feature>
<feature type="compositionally biased region" description="Low complexity" evidence="5">
    <location>
        <begin position="22"/>
        <end position="36"/>
    </location>
</feature>
<dbReference type="PANTHER" id="PTHR43806:SF11">
    <property type="entry name" value="CEREVISIN-RELATED"/>
    <property type="match status" value="1"/>
</dbReference>
<feature type="domain" description="Peptidase S8/S53" evidence="7">
    <location>
        <begin position="212"/>
        <end position="456"/>
    </location>
</feature>
<dbReference type="PROSITE" id="PS51892">
    <property type="entry name" value="SUBTILASE"/>
    <property type="match status" value="1"/>
</dbReference>
<evidence type="ECO:0000256" key="6">
    <source>
        <dbReference type="SAM" id="SignalP"/>
    </source>
</evidence>
<keyword evidence="1 4" id="KW-0645">Protease</keyword>
<dbReference type="PROSITE" id="PS00137">
    <property type="entry name" value="SUBTILASE_HIS"/>
    <property type="match status" value="1"/>
</dbReference>
<proteinExistence type="inferred from homology"/>